<reference evidence="2" key="1">
    <citation type="submission" date="2021-07" db="EMBL/GenBank/DDBJ databases">
        <authorList>
            <person name="Branca A.L. A."/>
        </authorList>
    </citation>
    <scope>NUCLEOTIDE SEQUENCE</scope>
</reference>
<dbReference type="OrthoDB" id="250175at2759"/>
<dbReference type="AlphaFoldDB" id="A0A9W4KL70"/>
<sequence length="498" mass="57086">MARSLILPLQWRQLHQALCPKAHTLRHHGAQACTALAVTNSNTTTSKRPFHTTQPRSAFRPPRRSPSVRIQERRGTGEVEHVLVAPDGVKLDRDGFSNFYCTAHVEPTLAEFKQFTRQLYETYDHLIPPGVNLATFGSVGEQLIRLSHSQLPSASLVRSISIDVDAVYRIAFVLRALSKGHYVYQWALTSCAKAHSRRALVDLVNRYVSTEGVDVYENTECIAQIKDLALKDEFPHAIMLYAKLLIWRGENGQAARLLEQKILPYLQPVSRHPPIWEDITLLDDFDSPWRMYAIAVEKEQGLAGIQRATRRAALEFYDPLAMTDYAISVLETDQPNKYEVYESYMAAAALGQHTPACLYLANLYYRISQGEFTTEAERDAKEREEAYAARSAWMRRFEPIEKWVNTLFNQPLDRKSYRMLAMDWYELAFDKGDSEAGYILALLYREDGDMEKSRDMYKLIARRGFPASLSKKGLKEMRDKWEDQTFKPGLPPKLLRLA</sequence>
<accession>A0A9W4KL70</accession>
<evidence type="ECO:0000313" key="2">
    <source>
        <dbReference type="EMBL" id="CAG8910250.1"/>
    </source>
</evidence>
<organism evidence="2 3">
    <name type="scientific">Penicillium egyptiacum</name>
    <dbReference type="NCBI Taxonomy" id="1303716"/>
    <lineage>
        <taxon>Eukaryota</taxon>
        <taxon>Fungi</taxon>
        <taxon>Dikarya</taxon>
        <taxon>Ascomycota</taxon>
        <taxon>Pezizomycotina</taxon>
        <taxon>Eurotiomycetes</taxon>
        <taxon>Eurotiomycetidae</taxon>
        <taxon>Eurotiales</taxon>
        <taxon>Aspergillaceae</taxon>
        <taxon>Penicillium</taxon>
    </lineage>
</organism>
<comment type="caution">
    <text evidence="2">The sequence shown here is derived from an EMBL/GenBank/DDBJ whole genome shotgun (WGS) entry which is preliminary data.</text>
</comment>
<feature type="compositionally biased region" description="Polar residues" evidence="1">
    <location>
        <begin position="43"/>
        <end position="54"/>
    </location>
</feature>
<keyword evidence="3" id="KW-1185">Reference proteome</keyword>
<proteinExistence type="predicted"/>
<evidence type="ECO:0000313" key="3">
    <source>
        <dbReference type="Proteomes" id="UP001154252"/>
    </source>
</evidence>
<name>A0A9W4KL70_9EURO</name>
<dbReference type="Gene3D" id="1.25.40.10">
    <property type="entry name" value="Tetratricopeptide repeat domain"/>
    <property type="match status" value="1"/>
</dbReference>
<evidence type="ECO:0000256" key="1">
    <source>
        <dbReference type="SAM" id="MobiDB-lite"/>
    </source>
</evidence>
<gene>
    <name evidence="2" type="ORF">PEGY_LOCUS11053</name>
</gene>
<dbReference type="Proteomes" id="UP001154252">
    <property type="component" value="Unassembled WGS sequence"/>
</dbReference>
<feature type="region of interest" description="Disordered" evidence="1">
    <location>
        <begin position="43"/>
        <end position="66"/>
    </location>
</feature>
<dbReference type="EMBL" id="CAJVRC010000908">
    <property type="protein sequence ID" value="CAG8910250.1"/>
    <property type="molecule type" value="Genomic_DNA"/>
</dbReference>
<dbReference type="SUPFAM" id="SSF81901">
    <property type="entry name" value="HCP-like"/>
    <property type="match status" value="1"/>
</dbReference>
<protein>
    <submittedName>
        <fullName evidence="2">Uncharacterized protein</fullName>
    </submittedName>
</protein>
<dbReference type="InterPro" id="IPR011990">
    <property type="entry name" value="TPR-like_helical_dom_sf"/>
</dbReference>